<gene>
    <name evidence="1" type="ORF">ISQ19_00600</name>
</gene>
<organism evidence="1 2">
    <name type="scientific">PS1 clade bacterium</name>
    <dbReference type="NCBI Taxonomy" id="2175152"/>
    <lineage>
        <taxon>Bacteria</taxon>
        <taxon>Pseudomonadati</taxon>
        <taxon>Pseudomonadota</taxon>
        <taxon>Alphaproteobacteria</taxon>
        <taxon>PS1 clade</taxon>
    </lineage>
</organism>
<evidence type="ECO:0000313" key="2">
    <source>
        <dbReference type="Proteomes" id="UP000785783"/>
    </source>
</evidence>
<dbReference type="InterPro" id="IPR022028">
    <property type="entry name" value="DUF3604"/>
</dbReference>
<evidence type="ECO:0000313" key="1">
    <source>
        <dbReference type="EMBL" id="MBL6761178.1"/>
    </source>
</evidence>
<dbReference type="EMBL" id="JADHOK010000003">
    <property type="protein sequence ID" value="MBL6761178.1"/>
    <property type="molecule type" value="Genomic_DNA"/>
</dbReference>
<accession>A0A937HIS2</accession>
<proteinExistence type="predicted"/>
<name>A0A937HIS2_9PROT</name>
<protein>
    <submittedName>
        <fullName evidence="1">DUF3604 domain-containing protein</fullName>
    </submittedName>
</protein>
<sequence>MRDAKSYGLQRLQMVKGWLKADGSSAEKVFDIACAGDQKPGRDHRCPDNGAKVDVKTCKATAKTSANELKTVWRDPEYKAGQQAFYYVRVMENPSCRWSTWDALRAGVPPRPDVEATIQERAYASPIWVN</sequence>
<comment type="caution">
    <text evidence="1">The sequence shown here is derived from an EMBL/GenBank/DDBJ whole genome shotgun (WGS) entry which is preliminary data.</text>
</comment>
<dbReference type="Pfam" id="PF12228">
    <property type="entry name" value="DUF3604"/>
    <property type="match status" value="1"/>
</dbReference>
<dbReference type="AlphaFoldDB" id="A0A937HIS2"/>
<dbReference type="Proteomes" id="UP000785783">
    <property type="component" value="Unassembled WGS sequence"/>
</dbReference>
<reference evidence="1" key="1">
    <citation type="submission" date="2020-10" db="EMBL/GenBank/DDBJ databases">
        <title>Microbiome of the Black Sea water column analyzed by genome centric metagenomics.</title>
        <authorList>
            <person name="Cabello-Yeves P.J."/>
            <person name="Callieri C."/>
            <person name="Picazo A."/>
            <person name="Mehrshad M."/>
            <person name="Haro-Moreno J.M."/>
            <person name="Roda-Garcia J."/>
            <person name="Dzembekova N."/>
            <person name="Slabakova V."/>
            <person name="Slabakova N."/>
            <person name="Moncheva S."/>
            <person name="Rodriguez-Valera F."/>
        </authorList>
    </citation>
    <scope>NUCLEOTIDE SEQUENCE</scope>
    <source>
        <strain evidence="1">BS307-5m-G5</strain>
    </source>
</reference>